<dbReference type="OrthoDB" id="206335at2759"/>
<gene>
    <name evidence="4" type="primary">SPAC637.09</name>
    <name evidence="4" type="ORF">GWK47_032868</name>
</gene>
<name>A0A8J4YHP6_CHIOP</name>
<evidence type="ECO:0000313" key="5">
    <source>
        <dbReference type="Proteomes" id="UP000770661"/>
    </source>
</evidence>
<dbReference type="PANTHER" id="PTHR12801">
    <property type="entry name" value="RNA EXONUCLEASE REXO1 / RECO3 FAMILY MEMBER-RELATED"/>
    <property type="match status" value="1"/>
</dbReference>
<dbReference type="GO" id="GO:0004527">
    <property type="term" value="F:exonuclease activity"/>
    <property type="evidence" value="ECO:0007669"/>
    <property type="project" value="UniProtKB-KW"/>
</dbReference>
<keyword evidence="5" id="KW-1185">Reference proteome</keyword>
<evidence type="ECO:0000256" key="3">
    <source>
        <dbReference type="SAM" id="MobiDB-lite"/>
    </source>
</evidence>
<dbReference type="EMBL" id="JACEEZ010002398">
    <property type="protein sequence ID" value="KAG0728260.1"/>
    <property type="molecule type" value="Genomic_DNA"/>
</dbReference>
<evidence type="ECO:0000313" key="4">
    <source>
        <dbReference type="EMBL" id="KAG0728260.1"/>
    </source>
</evidence>
<feature type="region of interest" description="Disordered" evidence="3">
    <location>
        <begin position="92"/>
        <end position="117"/>
    </location>
</feature>
<dbReference type="PANTHER" id="PTHR12801:SF82">
    <property type="entry name" value="RNA EXONUCLEASE 5"/>
    <property type="match status" value="1"/>
</dbReference>
<sequence length="262" mass="29575">MMHPYIIDSSLAYNLTGRRNFRSSLKLLCEIFLDERIQIAGVGGHDPTEDAISTLKLIQLKLKKDEEYGNVIQGWEPPAATVQGWQQIQMRRPELEKDSTEDTKKKQSEQNNNASTEKAIGPFIRKDIYVFQKMESRNIAIITTAACLKNYLGVLASLYNTPSVEVLAGNKQVSQRAGDFVASSNLTHIHMQMGKKLSQCPDEATRQKQLRKLDKRLQRIHKAAAPKSVHIYVFSGSSLEVPFKERSNGFVLVGIKDLPFRT</sequence>
<dbReference type="Gene3D" id="3.30.420.10">
    <property type="entry name" value="Ribonuclease H-like superfamily/Ribonuclease H"/>
    <property type="match status" value="1"/>
</dbReference>
<evidence type="ECO:0000256" key="2">
    <source>
        <dbReference type="ARBA" id="ARBA00022801"/>
    </source>
</evidence>
<dbReference type="AlphaFoldDB" id="A0A8J4YHP6"/>
<organism evidence="4 5">
    <name type="scientific">Chionoecetes opilio</name>
    <name type="common">Atlantic snow crab</name>
    <name type="synonym">Cancer opilio</name>
    <dbReference type="NCBI Taxonomy" id="41210"/>
    <lineage>
        <taxon>Eukaryota</taxon>
        <taxon>Metazoa</taxon>
        <taxon>Ecdysozoa</taxon>
        <taxon>Arthropoda</taxon>
        <taxon>Crustacea</taxon>
        <taxon>Multicrustacea</taxon>
        <taxon>Malacostraca</taxon>
        <taxon>Eumalacostraca</taxon>
        <taxon>Eucarida</taxon>
        <taxon>Decapoda</taxon>
        <taxon>Pleocyemata</taxon>
        <taxon>Brachyura</taxon>
        <taxon>Eubrachyura</taxon>
        <taxon>Majoidea</taxon>
        <taxon>Majidae</taxon>
        <taxon>Chionoecetes</taxon>
    </lineage>
</organism>
<accession>A0A8J4YHP6</accession>
<evidence type="ECO:0000256" key="1">
    <source>
        <dbReference type="ARBA" id="ARBA00022722"/>
    </source>
</evidence>
<proteinExistence type="predicted"/>
<dbReference type="Proteomes" id="UP000770661">
    <property type="component" value="Unassembled WGS sequence"/>
</dbReference>
<feature type="compositionally biased region" description="Basic and acidic residues" evidence="3">
    <location>
        <begin position="92"/>
        <end position="108"/>
    </location>
</feature>
<dbReference type="GO" id="GO:0005634">
    <property type="term" value="C:nucleus"/>
    <property type="evidence" value="ECO:0007669"/>
    <property type="project" value="TreeGrafter"/>
</dbReference>
<comment type="caution">
    <text evidence="4">The sequence shown here is derived from an EMBL/GenBank/DDBJ whole genome shotgun (WGS) entry which is preliminary data.</text>
</comment>
<protein>
    <submittedName>
        <fullName evidence="4">Putative exonuclease C637.09</fullName>
    </submittedName>
</protein>
<keyword evidence="2" id="KW-0378">Hydrolase</keyword>
<keyword evidence="4" id="KW-0269">Exonuclease</keyword>
<dbReference type="InterPro" id="IPR036397">
    <property type="entry name" value="RNaseH_sf"/>
</dbReference>
<reference evidence="4" key="1">
    <citation type="submission" date="2020-07" db="EMBL/GenBank/DDBJ databases">
        <title>The High-quality genome of the commercially important snow crab, Chionoecetes opilio.</title>
        <authorList>
            <person name="Jeong J.-H."/>
            <person name="Ryu S."/>
        </authorList>
    </citation>
    <scope>NUCLEOTIDE SEQUENCE</scope>
    <source>
        <strain evidence="4">MADBK_172401_WGS</strain>
        <tissue evidence="4">Digestive gland</tissue>
    </source>
</reference>
<keyword evidence="1" id="KW-0540">Nuclease</keyword>
<dbReference type="GO" id="GO:0003676">
    <property type="term" value="F:nucleic acid binding"/>
    <property type="evidence" value="ECO:0007669"/>
    <property type="project" value="InterPro"/>
</dbReference>
<dbReference type="InterPro" id="IPR047021">
    <property type="entry name" value="REXO1/3/4-like"/>
</dbReference>